<keyword evidence="2 8" id="KW-0547">Nucleotide-binding</keyword>
<reference evidence="10 11" key="1">
    <citation type="journal article" date="2013" name="BMC Microbiol.">
        <title>Identification of the type II cytochrome c maturation pathway in anammox bacteria by comparative genomics.</title>
        <authorList>
            <person name="Ferousi C."/>
            <person name="Speth D.R."/>
            <person name="Reimann J."/>
            <person name="Op den Camp H.J."/>
            <person name="Allen J.W."/>
            <person name="Keltjens J.T."/>
            <person name="Jetten M.S."/>
        </authorList>
    </citation>
    <scope>NUCLEOTIDE SEQUENCE [LARGE SCALE GENOMIC DNA]</scope>
    <source>
        <strain evidence="10">RU1</strain>
    </source>
</reference>
<evidence type="ECO:0000313" key="11">
    <source>
        <dbReference type="Proteomes" id="UP000034954"/>
    </source>
</evidence>
<dbReference type="PANTHER" id="PTHR30455">
    <property type="entry name" value="TRANSCRIPTIONAL REPRESSOR NRDR"/>
    <property type="match status" value="1"/>
</dbReference>
<protein>
    <recommendedName>
        <fullName evidence="8">Transcriptional repressor NrdR</fullName>
    </recommendedName>
</protein>
<evidence type="ECO:0000313" key="10">
    <source>
        <dbReference type="EMBL" id="KKO18369.1"/>
    </source>
</evidence>
<feature type="zinc finger region" evidence="8">
    <location>
        <begin position="3"/>
        <end position="34"/>
    </location>
</feature>
<dbReference type="GO" id="GO:0003677">
    <property type="term" value="F:DNA binding"/>
    <property type="evidence" value="ECO:0007669"/>
    <property type="project" value="UniProtKB-KW"/>
</dbReference>
<keyword evidence="8" id="KW-0479">Metal-binding</keyword>
<comment type="similarity">
    <text evidence="8">Belongs to the NrdR family.</text>
</comment>
<comment type="caution">
    <text evidence="10">The sequence shown here is derived from an EMBL/GenBank/DDBJ whole genome shotgun (WGS) entry which is preliminary data.</text>
</comment>
<evidence type="ECO:0000256" key="7">
    <source>
        <dbReference type="ARBA" id="ARBA00023163"/>
    </source>
</evidence>
<dbReference type="GO" id="GO:0008270">
    <property type="term" value="F:zinc ion binding"/>
    <property type="evidence" value="ECO:0007669"/>
    <property type="project" value="UniProtKB-UniRule"/>
</dbReference>
<accession>A0A0M2UV46</accession>
<keyword evidence="3 8" id="KW-0863">Zinc-finger</keyword>
<proteinExistence type="inferred from homology"/>
<dbReference type="Proteomes" id="UP000034954">
    <property type="component" value="Unassembled WGS sequence"/>
</dbReference>
<feature type="domain" description="ATP-cone" evidence="9">
    <location>
        <begin position="49"/>
        <end position="139"/>
    </location>
</feature>
<evidence type="ECO:0000256" key="2">
    <source>
        <dbReference type="ARBA" id="ARBA00022741"/>
    </source>
</evidence>
<keyword evidence="6 8" id="KW-0238">DNA-binding</keyword>
<evidence type="ECO:0000256" key="6">
    <source>
        <dbReference type="ARBA" id="ARBA00023125"/>
    </source>
</evidence>
<keyword evidence="8" id="KW-0862">Zinc</keyword>
<dbReference type="InterPro" id="IPR003796">
    <property type="entry name" value="RNR_NrdR-like"/>
</dbReference>
<evidence type="ECO:0000259" key="9">
    <source>
        <dbReference type="PROSITE" id="PS51161"/>
    </source>
</evidence>
<dbReference type="PATRIC" id="fig|380242.3.peg.3630"/>
<sequence length="169" mass="19710">MQCLFCKVDNDKVINSRTSVDGLSIKRRRECLGCGRRYTTYERIEESPLRVVKKDGIRESFDRRKILKGLEKACEKRPVSTDTMENIVNEIEREIYNQFDREVTTNFVGSLVMQKLKILDAVAYVRFASVYREFKDISEFIDELKPLMTGEKKKKKDGGNDSRSISLQH</sequence>
<dbReference type="NCBIfam" id="TIGR00244">
    <property type="entry name" value="transcriptional regulator NrdR"/>
    <property type="match status" value="1"/>
</dbReference>
<comment type="cofactor">
    <cofactor evidence="8">
        <name>Zn(2+)</name>
        <dbReference type="ChEBI" id="CHEBI:29105"/>
    </cofactor>
    <text evidence="8">Binds 1 zinc ion.</text>
</comment>
<gene>
    <name evidence="8" type="primary">nrdR</name>
    <name evidence="10" type="ORF">BROFUL_02933</name>
</gene>
<dbReference type="PANTHER" id="PTHR30455:SF2">
    <property type="entry name" value="TRANSCRIPTIONAL REPRESSOR NRDR"/>
    <property type="match status" value="1"/>
</dbReference>
<dbReference type="EMBL" id="LAQJ01000276">
    <property type="protein sequence ID" value="KKO18369.1"/>
    <property type="molecule type" value="Genomic_DNA"/>
</dbReference>
<evidence type="ECO:0000256" key="4">
    <source>
        <dbReference type="ARBA" id="ARBA00022840"/>
    </source>
</evidence>
<dbReference type="InterPro" id="IPR055173">
    <property type="entry name" value="NrdR-like_N"/>
</dbReference>
<dbReference type="PROSITE" id="PS51161">
    <property type="entry name" value="ATP_CONE"/>
    <property type="match status" value="1"/>
</dbReference>
<keyword evidence="5 8" id="KW-0805">Transcription regulation</keyword>
<organism evidence="10 11">
    <name type="scientific">Candidatus Brocadia fulgida</name>
    <dbReference type="NCBI Taxonomy" id="380242"/>
    <lineage>
        <taxon>Bacteria</taxon>
        <taxon>Pseudomonadati</taxon>
        <taxon>Planctomycetota</taxon>
        <taxon>Candidatus Brocadiia</taxon>
        <taxon>Candidatus Brocadiales</taxon>
        <taxon>Candidatus Brocadiaceae</taxon>
        <taxon>Candidatus Brocadia</taxon>
    </lineage>
</organism>
<evidence type="ECO:0000256" key="3">
    <source>
        <dbReference type="ARBA" id="ARBA00022771"/>
    </source>
</evidence>
<name>A0A0M2UV46_9BACT</name>
<dbReference type="AlphaFoldDB" id="A0A0M2UV46"/>
<keyword evidence="7 8" id="KW-0804">Transcription</keyword>
<dbReference type="Pfam" id="PF03477">
    <property type="entry name" value="ATP-cone"/>
    <property type="match status" value="1"/>
</dbReference>
<keyword evidence="4 8" id="KW-0067">ATP-binding</keyword>
<dbReference type="Pfam" id="PF22811">
    <property type="entry name" value="Zn_ribbon_NrdR"/>
    <property type="match status" value="1"/>
</dbReference>
<comment type="function">
    <text evidence="8">Negatively regulates transcription of bacterial ribonucleotide reductase nrd genes and operons by binding to NrdR-boxes.</text>
</comment>
<evidence type="ECO:0000256" key="8">
    <source>
        <dbReference type="HAMAP-Rule" id="MF_00440"/>
    </source>
</evidence>
<keyword evidence="1 8" id="KW-0678">Repressor</keyword>
<evidence type="ECO:0000256" key="5">
    <source>
        <dbReference type="ARBA" id="ARBA00023015"/>
    </source>
</evidence>
<dbReference type="GO" id="GO:0005524">
    <property type="term" value="F:ATP binding"/>
    <property type="evidence" value="ECO:0007669"/>
    <property type="project" value="UniProtKB-UniRule"/>
</dbReference>
<dbReference type="HAMAP" id="MF_00440">
    <property type="entry name" value="NrdR"/>
    <property type="match status" value="1"/>
</dbReference>
<evidence type="ECO:0000256" key="1">
    <source>
        <dbReference type="ARBA" id="ARBA00022491"/>
    </source>
</evidence>
<dbReference type="InterPro" id="IPR005144">
    <property type="entry name" value="ATP-cone_dom"/>
</dbReference>
<dbReference type="GO" id="GO:0045892">
    <property type="term" value="P:negative regulation of DNA-templated transcription"/>
    <property type="evidence" value="ECO:0007669"/>
    <property type="project" value="UniProtKB-UniRule"/>
</dbReference>
<keyword evidence="11" id="KW-1185">Reference proteome</keyword>